<protein>
    <submittedName>
        <fullName evidence="2">F-box-like domain superfamily protein</fullName>
    </submittedName>
</protein>
<dbReference type="EMBL" id="CP099427">
    <property type="protein sequence ID" value="USW57946.1"/>
    <property type="molecule type" value="Genomic_DNA"/>
</dbReference>
<organism evidence="2 3">
    <name type="scientific">Septoria linicola</name>
    <dbReference type="NCBI Taxonomy" id="215465"/>
    <lineage>
        <taxon>Eukaryota</taxon>
        <taxon>Fungi</taxon>
        <taxon>Dikarya</taxon>
        <taxon>Ascomycota</taxon>
        <taxon>Pezizomycotina</taxon>
        <taxon>Dothideomycetes</taxon>
        <taxon>Dothideomycetidae</taxon>
        <taxon>Mycosphaerellales</taxon>
        <taxon>Mycosphaerellaceae</taxon>
        <taxon>Septoria</taxon>
    </lineage>
</organism>
<gene>
    <name evidence="2" type="ORF">Slin15195_G112650</name>
</gene>
<reference evidence="2" key="1">
    <citation type="submission" date="2022-06" db="EMBL/GenBank/DDBJ databases">
        <title>Complete genome sequences of two strains of the flax pathogen Septoria linicola.</title>
        <authorList>
            <person name="Lapalu N."/>
            <person name="Simon A."/>
            <person name="Demenou B."/>
            <person name="Paumier D."/>
            <person name="Guillot M.-P."/>
            <person name="Gout L."/>
            <person name="Valade R."/>
        </authorList>
    </citation>
    <scope>NUCLEOTIDE SEQUENCE</scope>
    <source>
        <strain evidence="2">SE15195</strain>
    </source>
</reference>
<feature type="region of interest" description="Disordered" evidence="1">
    <location>
        <begin position="1"/>
        <end position="31"/>
    </location>
</feature>
<evidence type="ECO:0000256" key="1">
    <source>
        <dbReference type="SAM" id="MobiDB-lite"/>
    </source>
</evidence>
<dbReference type="SUPFAM" id="SSF81383">
    <property type="entry name" value="F-box domain"/>
    <property type="match status" value="1"/>
</dbReference>
<dbReference type="AlphaFoldDB" id="A0A9Q9ENM1"/>
<dbReference type="Proteomes" id="UP001056384">
    <property type="component" value="Chromosome 10"/>
</dbReference>
<dbReference type="InterPro" id="IPR036047">
    <property type="entry name" value="F-box-like_dom_sf"/>
</dbReference>
<sequence length="234" mass="26464">MSRHQLEAPNTRSTWEDESEDKSSPCRPAQTQHPIHVIYNVPEQFKRVLLHMPIEDLILHAPRVCKEWKQMIDTSPSLQRGLFLRPVQEGVQSKQSAMHVRVAHPVLRHKEDGLGFTERSYWVDEIDPARYSWQKMYMSQPPEFAATSAYKAEDLGPTSLLLMTSLVLVDNLRTTHNDPGGLKLGGYGSTVVGTPLQPPWCYLALEGLSLGHEQWEQAETAADVLQILGVMDID</sequence>
<evidence type="ECO:0000313" key="2">
    <source>
        <dbReference type="EMBL" id="USW57946.1"/>
    </source>
</evidence>
<name>A0A9Q9ENM1_9PEZI</name>
<proteinExistence type="predicted"/>
<accession>A0A9Q9ENM1</accession>
<evidence type="ECO:0000313" key="3">
    <source>
        <dbReference type="Proteomes" id="UP001056384"/>
    </source>
</evidence>
<dbReference type="Gene3D" id="1.20.1280.50">
    <property type="match status" value="1"/>
</dbReference>
<keyword evidence="3" id="KW-1185">Reference proteome</keyword>